<comment type="caution">
    <text evidence="1">The sequence shown here is derived from an EMBL/GenBank/DDBJ whole genome shotgun (WGS) entry which is preliminary data.</text>
</comment>
<sequence length="262" mass="28354">MDPGLQRSNQFGSVRGCGISRKSTGFELPVAQTSPIHFRASPHRVWLLPSPVCLGEQPREDQRGMENHRTKSVPLWHETIPASAASALYAIGCARRAFSTVQREKAYGTVRLWTGVVVLTWLVSPLWSLPSRPGKGFLGLNALRAISADGSISDKISETSGGRILPSVRLLSSVWYGPSVSTRSSEFARRTADSFGLRLPESLISKTSSVSPSVPDDPVDTIPYSPCPGRCKTVSSSSSGHPLPVHKPPWLSHIPRPHTGVC</sequence>
<dbReference type="EMBL" id="BGZK01001414">
    <property type="protein sequence ID" value="GBP79423.1"/>
    <property type="molecule type" value="Genomic_DNA"/>
</dbReference>
<gene>
    <name evidence="1" type="ORF">EVAR_48886_1</name>
</gene>
<protein>
    <submittedName>
        <fullName evidence="1">Uncharacterized protein</fullName>
    </submittedName>
</protein>
<name>A0A4C1YWS2_EUMVA</name>
<organism evidence="1 2">
    <name type="scientific">Eumeta variegata</name>
    <name type="common">Bagworm moth</name>
    <name type="synonym">Eumeta japonica</name>
    <dbReference type="NCBI Taxonomy" id="151549"/>
    <lineage>
        <taxon>Eukaryota</taxon>
        <taxon>Metazoa</taxon>
        <taxon>Ecdysozoa</taxon>
        <taxon>Arthropoda</taxon>
        <taxon>Hexapoda</taxon>
        <taxon>Insecta</taxon>
        <taxon>Pterygota</taxon>
        <taxon>Neoptera</taxon>
        <taxon>Endopterygota</taxon>
        <taxon>Lepidoptera</taxon>
        <taxon>Glossata</taxon>
        <taxon>Ditrysia</taxon>
        <taxon>Tineoidea</taxon>
        <taxon>Psychidae</taxon>
        <taxon>Oiketicinae</taxon>
        <taxon>Eumeta</taxon>
    </lineage>
</organism>
<keyword evidence="2" id="KW-1185">Reference proteome</keyword>
<accession>A0A4C1YWS2</accession>
<reference evidence="1 2" key="1">
    <citation type="journal article" date="2019" name="Commun. Biol.">
        <title>The bagworm genome reveals a unique fibroin gene that provides high tensile strength.</title>
        <authorList>
            <person name="Kono N."/>
            <person name="Nakamura H."/>
            <person name="Ohtoshi R."/>
            <person name="Tomita M."/>
            <person name="Numata K."/>
            <person name="Arakawa K."/>
        </authorList>
    </citation>
    <scope>NUCLEOTIDE SEQUENCE [LARGE SCALE GENOMIC DNA]</scope>
</reference>
<proteinExistence type="predicted"/>
<evidence type="ECO:0000313" key="1">
    <source>
        <dbReference type="EMBL" id="GBP79423.1"/>
    </source>
</evidence>
<evidence type="ECO:0000313" key="2">
    <source>
        <dbReference type="Proteomes" id="UP000299102"/>
    </source>
</evidence>
<dbReference type="Proteomes" id="UP000299102">
    <property type="component" value="Unassembled WGS sequence"/>
</dbReference>
<dbReference type="AlphaFoldDB" id="A0A4C1YWS2"/>